<proteinExistence type="predicted"/>
<dbReference type="GO" id="GO:0016787">
    <property type="term" value="F:hydrolase activity"/>
    <property type="evidence" value="ECO:0007669"/>
    <property type="project" value="UniProtKB-KW"/>
</dbReference>
<evidence type="ECO:0000313" key="3">
    <source>
        <dbReference type="Proteomes" id="UP000316649"/>
    </source>
</evidence>
<evidence type="ECO:0000259" key="1">
    <source>
        <dbReference type="Pfam" id="PF02129"/>
    </source>
</evidence>
<comment type="caution">
    <text evidence="2">The sequence shown here is derived from an EMBL/GenBank/DDBJ whole genome shotgun (WGS) entry which is preliminary data.</text>
</comment>
<sequence length="297" mass="33456">MRENISFKSRGLECRGWLYLPDDIKAGTKCPTIIMAHGFSAVKEQGLADFAEHFVKAGFAVLVFDYRFFGDSEGEPRCQIFPLEMVEDYRNAISWVSEHTHVDRDRIGIWGTSYSGGLVAYVGAIDKRAKAVVAQVPSIIGPESRRNMNPEKWDNLGDFLLQDRISRYSIGKINYLKVVAPEGEPCILPGKENHDALMGMAGGAPNWRNEITVESLEKIREFDPVSRIHMIAPRALLVIAAEEDNLIPLEAVKDSYEKASEPKDLTVYPILHFDIYTDPWQTKAANAAIDWFKTHLI</sequence>
<dbReference type="Gene3D" id="3.40.50.1820">
    <property type="entry name" value="alpha/beta hydrolase"/>
    <property type="match status" value="1"/>
</dbReference>
<dbReference type="Proteomes" id="UP000316649">
    <property type="component" value="Unassembled WGS sequence"/>
</dbReference>
<reference evidence="2 3" key="1">
    <citation type="submission" date="2019-07" db="EMBL/GenBank/DDBJ databases">
        <title>The pathways for chlorine oxyanion respiration interact through the shared metabolite chlorate.</title>
        <authorList>
            <person name="Barnum T.P."/>
            <person name="Cheng Y."/>
            <person name="Hill K.A."/>
            <person name="Lucas L.N."/>
            <person name="Carlson H.K."/>
            <person name="Coates J.D."/>
        </authorList>
    </citation>
    <scope>NUCLEOTIDE SEQUENCE [LARGE SCALE GENOMIC DNA]</scope>
    <source>
        <strain evidence="2 3">BK-1</strain>
    </source>
</reference>
<dbReference type="AlphaFoldDB" id="A0A557S4J5"/>
<keyword evidence="3" id="KW-1185">Reference proteome</keyword>
<dbReference type="InterPro" id="IPR000383">
    <property type="entry name" value="Xaa-Pro-like_dom"/>
</dbReference>
<dbReference type="OrthoDB" id="9805123at2"/>
<name>A0A557S4J5_9GAMM</name>
<dbReference type="EMBL" id="VMNH01000017">
    <property type="protein sequence ID" value="TVO72257.1"/>
    <property type="molecule type" value="Genomic_DNA"/>
</dbReference>
<gene>
    <name evidence="2" type="ORF">FHP88_13330</name>
</gene>
<feature type="domain" description="Xaa-Pro dipeptidyl-peptidase-like" evidence="1">
    <location>
        <begin position="18"/>
        <end position="137"/>
    </location>
</feature>
<organism evidence="2 3">
    <name type="scientific">Sedimenticola selenatireducens</name>
    <dbReference type="NCBI Taxonomy" id="191960"/>
    <lineage>
        <taxon>Bacteria</taxon>
        <taxon>Pseudomonadati</taxon>
        <taxon>Pseudomonadota</taxon>
        <taxon>Gammaproteobacteria</taxon>
        <taxon>Chromatiales</taxon>
        <taxon>Sedimenticolaceae</taxon>
        <taxon>Sedimenticola</taxon>
    </lineage>
</organism>
<protein>
    <submittedName>
        <fullName evidence="2">Alpha/beta hydrolase</fullName>
    </submittedName>
</protein>
<dbReference type="InterPro" id="IPR051411">
    <property type="entry name" value="Polyketide_trans_af380"/>
</dbReference>
<dbReference type="PANTHER" id="PTHR47751:SF2">
    <property type="entry name" value="DLTD N-TERMINAL DOMAIN PROTEIN (AFU_ORTHOLOGUE AFUA_8G00380)-RELATED"/>
    <property type="match status" value="1"/>
</dbReference>
<dbReference type="Pfam" id="PF02129">
    <property type="entry name" value="Peptidase_S15"/>
    <property type="match status" value="1"/>
</dbReference>
<dbReference type="PANTHER" id="PTHR47751">
    <property type="entry name" value="SUPERFAMILY HYDROLASE, PUTATIVE (AFU_ORTHOLOGUE AFUA_2G16580)-RELATED"/>
    <property type="match status" value="1"/>
</dbReference>
<dbReference type="InterPro" id="IPR029058">
    <property type="entry name" value="AB_hydrolase_fold"/>
</dbReference>
<dbReference type="SUPFAM" id="SSF53474">
    <property type="entry name" value="alpha/beta-Hydrolases"/>
    <property type="match status" value="1"/>
</dbReference>
<dbReference type="Gene3D" id="1.10.10.800">
    <property type="match status" value="1"/>
</dbReference>
<keyword evidence="2" id="KW-0378">Hydrolase</keyword>
<evidence type="ECO:0000313" key="2">
    <source>
        <dbReference type="EMBL" id="TVO72257.1"/>
    </source>
</evidence>
<accession>A0A557S4J5</accession>
<dbReference type="RefSeq" id="WP_144359586.1">
    <property type="nucleotide sequence ID" value="NZ_VMNH01000017.1"/>
</dbReference>